<evidence type="ECO:0000256" key="1">
    <source>
        <dbReference type="SAM" id="MobiDB-lite"/>
    </source>
</evidence>
<feature type="compositionally biased region" description="Basic and acidic residues" evidence="1">
    <location>
        <begin position="53"/>
        <end position="77"/>
    </location>
</feature>
<proteinExistence type="predicted"/>
<protein>
    <recommendedName>
        <fullName evidence="4">Plasmid segregation centromere-binding protein ParR</fullName>
    </recommendedName>
</protein>
<dbReference type="EMBL" id="QJKD01000008">
    <property type="protein sequence ID" value="PXX52061.1"/>
    <property type="molecule type" value="Genomic_DNA"/>
</dbReference>
<gene>
    <name evidence="2" type="ORF">DFR60_108146</name>
</gene>
<feature type="region of interest" description="Disordered" evidence="1">
    <location>
        <begin position="49"/>
        <end position="87"/>
    </location>
</feature>
<dbReference type="RefSeq" id="WP_110323868.1">
    <property type="nucleotide sequence ID" value="NZ_QJKD01000008.1"/>
</dbReference>
<name>A0A2V3Y1T9_9FIRM</name>
<dbReference type="GeneID" id="86062549"/>
<organism evidence="2 3">
    <name type="scientific">Hungatella effluvii</name>
    <dbReference type="NCBI Taxonomy" id="1096246"/>
    <lineage>
        <taxon>Bacteria</taxon>
        <taxon>Bacillati</taxon>
        <taxon>Bacillota</taxon>
        <taxon>Clostridia</taxon>
        <taxon>Lachnospirales</taxon>
        <taxon>Lachnospiraceae</taxon>
        <taxon>Hungatella</taxon>
    </lineage>
</organism>
<evidence type="ECO:0008006" key="4">
    <source>
        <dbReference type="Google" id="ProtNLM"/>
    </source>
</evidence>
<evidence type="ECO:0000313" key="3">
    <source>
        <dbReference type="Proteomes" id="UP000248057"/>
    </source>
</evidence>
<keyword evidence="3" id="KW-1185">Reference proteome</keyword>
<accession>A0A2V3Y1T9</accession>
<dbReference type="AlphaFoldDB" id="A0A2V3Y1T9"/>
<reference evidence="2 3" key="1">
    <citation type="submission" date="2018-05" db="EMBL/GenBank/DDBJ databases">
        <title>Genomic Encyclopedia of Type Strains, Phase IV (KMG-IV): sequencing the most valuable type-strain genomes for metagenomic binning, comparative biology and taxonomic classification.</title>
        <authorList>
            <person name="Goeker M."/>
        </authorList>
    </citation>
    <scope>NUCLEOTIDE SEQUENCE [LARGE SCALE GENOMIC DNA]</scope>
    <source>
        <strain evidence="2 3">DSM 24995</strain>
    </source>
</reference>
<sequence>MGKKDEYRFTIRFDPDDDRHRLAAQILNSQGRKIARYVARAVLAYNEEIPASDSDHEERPGGITKEEKAKRDIKKENSSVPDNELEEEYKMAEEEIALLKNTNHMFRRK</sequence>
<comment type="caution">
    <text evidence="2">The sequence shown here is derived from an EMBL/GenBank/DDBJ whole genome shotgun (WGS) entry which is preliminary data.</text>
</comment>
<dbReference type="Proteomes" id="UP000248057">
    <property type="component" value="Unassembled WGS sequence"/>
</dbReference>
<evidence type="ECO:0000313" key="2">
    <source>
        <dbReference type="EMBL" id="PXX52061.1"/>
    </source>
</evidence>